<name>A0A2T0AE10_RHOTO</name>
<accession>A0A2T0AE10</accession>
<reference evidence="2 3" key="1">
    <citation type="journal article" date="2018" name="Elife">
        <title>Functional genomics of lipid metabolism in the oleaginous yeast Rhodosporidium toruloides.</title>
        <authorList>
            <person name="Coradetti S.T."/>
            <person name="Pinel D."/>
            <person name="Geiselman G."/>
            <person name="Ito M."/>
            <person name="Mondo S."/>
            <person name="Reilly M.C."/>
            <person name="Cheng Y.F."/>
            <person name="Bauer S."/>
            <person name="Grigoriev I."/>
            <person name="Gladden J.M."/>
            <person name="Simmons B.A."/>
            <person name="Brem R."/>
            <person name="Arkin A.P."/>
            <person name="Skerker J.M."/>
        </authorList>
    </citation>
    <scope>NUCLEOTIDE SEQUENCE [LARGE SCALE GENOMIC DNA]</scope>
    <source>
        <strain evidence="2 3">NBRC 0880</strain>
    </source>
</reference>
<evidence type="ECO:0000313" key="3">
    <source>
        <dbReference type="Proteomes" id="UP000239560"/>
    </source>
</evidence>
<dbReference type="Proteomes" id="UP000239560">
    <property type="component" value="Unassembled WGS sequence"/>
</dbReference>
<dbReference type="AlphaFoldDB" id="A0A2T0AE10"/>
<sequence length="511" mass="57765">MLRYQRYYGESRRSGNPFEPNARETTMRSLHKSPHTPHPQKHHAQVPGAPSRLHAPDDPELVGQVKLQDPTIFVDLHEKRIHVWQLLYRPLRSSSMFIVDGRPSINAAAKRAQLDKRTLTVAPLDELRPHDDHRIFLEKLRDGVVEVGEEFNREVARLTVASTSQRKAKERPRGLPLHPVPYQPQVYRYLTNEAEASETYFVNVLQPVMSVATQLVRHWDPMKNGTRLELVLSSQYSVVEGTGKPSALDFIFSLVTWPPTAEPHYRFDLCIVELKRPGYVREEDWNENHFGSTMKGGPVSPWAQSLLPQALLYARRTGCERFFFSDYHTTVGVHVDYPSLGDEKTHQPGSNAGVHVGARIVKHHDNPQHPYAAGPSVAILYEIYEGLRALGIFSEDDGVFEGVGHYHDEHNKRQPIPLHVREGPSSLFLLVLTSLRGSFLCIQLLRSPTSRSSSKSTAIRGTLHRATRPSNAVVSVPCAPWLSPFPFRPLFNLSASVVFLSVPHIDHSRLP</sequence>
<evidence type="ECO:0000256" key="1">
    <source>
        <dbReference type="SAM" id="MobiDB-lite"/>
    </source>
</evidence>
<feature type="region of interest" description="Disordered" evidence="1">
    <location>
        <begin position="1"/>
        <end position="58"/>
    </location>
</feature>
<evidence type="ECO:0000313" key="2">
    <source>
        <dbReference type="EMBL" id="PRQ76232.1"/>
    </source>
</evidence>
<feature type="compositionally biased region" description="Basic residues" evidence="1">
    <location>
        <begin position="29"/>
        <end position="44"/>
    </location>
</feature>
<gene>
    <name evidence="2" type="ORF">AAT19DRAFT_13254</name>
</gene>
<proteinExistence type="predicted"/>
<dbReference type="OrthoDB" id="2524678at2759"/>
<comment type="caution">
    <text evidence="2">The sequence shown here is derived from an EMBL/GenBank/DDBJ whole genome shotgun (WGS) entry which is preliminary data.</text>
</comment>
<dbReference type="EMBL" id="LCTV02000003">
    <property type="protein sequence ID" value="PRQ76232.1"/>
    <property type="molecule type" value="Genomic_DNA"/>
</dbReference>
<protein>
    <submittedName>
        <fullName evidence="2">Uncharacterized protein</fullName>
    </submittedName>
</protein>
<organism evidence="2 3">
    <name type="scientific">Rhodotorula toruloides</name>
    <name type="common">Yeast</name>
    <name type="synonym">Rhodosporidium toruloides</name>
    <dbReference type="NCBI Taxonomy" id="5286"/>
    <lineage>
        <taxon>Eukaryota</taxon>
        <taxon>Fungi</taxon>
        <taxon>Dikarya</taxon>
        <taxon>Basidiomycota</taxon>
        <taxon>Pucciniomycotina</taxon>
        <taxon>Microbotryomycetes</taxon>
        <taxon>Sporidiobolales</taxon>
        <taxon>Sporidiobolaceae</taxon>
        <taxon>Rhodotorula</taxon>
    </lineage>
</organism>